<evidence type="ECO:0000313" key="3">
    <source>
        <dbReference type="Proteomes" id="UP000735302"/>
    </source>
</evidence>
<feature type="signal peptide" evidence="1">
    <location>
        <begin position="1"/>
        <end position="15"/>
    </location>
</feature>
<keyword evidence="1" id="KW-0732">Signal</keyword>
<protein>
    <submittedName>
        <fullName evidence="2">Uncharacterized protein</fullName>
    </submittedName>
</protein>
<proteinExistence type="predicted"/>
<accession>A0AAV4D3F1</accession>
<dbReference type="AlphaFoldDB" id="A0AAV4D3F1"/>
<sequence length="174" mass="19000">MSILLVFQPQWLALGASPVLLTPLTPRLQRPKDESVCNGYSFYIKVFLEVCRRNTSAPVRLKSTTFLCRSSKSVCAAWSGNLSSLANNRRNRASQNIQRKMKIEPESIEKSTPQTVSRLVHPWRLTTAGSEQDGLRLLDPPLGQGADDGASTCDRGVPALIQGGFSIHCATSAS</sequence>
<name>A0AAV4D3F1_9GAST</name>
<reference evidence="2 3" key="1">
    <citation type="journal article" date="2021" name="Elife">
        <title>Chloroplast acquisition without the gene transfer in kleptoplastic sea slugs, Plakobranchus ocellatus.</title>
        <authorList>
            <person name="Maeda T."/>
            <person name="Takahashi S."/>
            <person name="Yoshida T."/>
            <person name="Shimamura S."/>
            <person name="Takaki Y."/>
            <person name="Nagai Y."/>
            <person name="Toyoda A."/>
            <person name="Suzuki Y."/>
            <person name="Arimoto A."/>
            <person name="Ishii H."/>
            <person name="Satoh N."/>
            <person name="Nishiyama T."/>
            <person name="Hasebe M."/>
            <person name="Maruyama T."/>
            <person name="Minagawa J."/>
            <person name="Obokata J."/>
            <person name="Shigenobu S."/>
        </authorList>
    </citation>
    <scope>NUCLEOTIDE SEQUENCE [LARGE SCALE GENOMIC DNA]</scope>
</reference>
<keyword evidence="3" id="KW-1185">Reference proteome</keyword>
<organism evidence="2 3">
    <name type="scientific">Plakobranchus ocellatus</name>
    <dbReference type="NCBI Taxonomy" id="259542"/>
    <lineage>
        <taxon>Eukaryota</taxon>
        <taxon>Metazoa</taxon>
        <taxon>Spiralia</taxon>
        <taxon>Lophotrochozoa</taxon>
        <taxon>Mollusca</taxon>
        <taxon>Gastropoda</taxon>
        <taxon>Heterobranchia</taxon>
        <taxon>Euthyneura</taxon>
        <taxon>Panpulmonata</taxon>
        <taxon>Sacoglossa</taxon>
        <taxon>Placobranchoidea</taxon>
        <taxon>Plakobranchidae</taxon>
        <taxon>Plakobranchus</taxon>
    </lineage>
</organism>
<dbReference type="EMBL" id="BLXT01007347">
    <property type="protein sequence ID" value="GFO38712.1"/>
    <property type="molecule type" value="Genomic_DNA"/>
</dbReference>
<dbReference type="Proteomes" id="UP000735302">
    <property type="component" value="Unassembled WGS sequence"/>
</dbReference>
<comment type="caution">
    <text evidence="2">The sequence shown here is derived from an EMBL/GenBank/DDBJ whole genome shotgun (WGS) entry which is preliminary data.</text>
</comment>
<gene>
    <name evidence="2" type="ORF">PoB_006521700</name>
</gene>
<evidence type="ECO:0000313" key="2">
    <source>
        <dbReference type="EMBL" id="GFO38712.1"/>
    </source>
</evidence>
<evidence type="ECO:0000256" key="1">
    <source>
        <dbReference type="SAM" id="SignalP"/>
    </source>
</evidence>
<feature type="chain" id="PRO_5043708132" evidence="1">
    <location>
        <begin position="16"/>
        <end position="174"/>
    </location>
</feature>